<keyword evidence="1" id="KW-0472">Membrane</keyword>
<keyword evidence="1" id="KW-1133">Transmembrane helix</keyword>
<feature type="transmembrane region" description="Helical" evidence="1">
    <location>
        <begin position="95"/>
        <end position="117"/>
    </location>
</feature>
<dbReference type="RefSeq" id="WP_188458582.1">
    <property type="nucleotide sequence ID" value="NZ_BMGM01000006.1"/>
</dbReference>
<feature type="transmembrane region" description="Helical" evidence="1">
    <location>
        <begin position="70"/>
        <end position="89"/>
    </location>
</feature>
<name>A0ABQ1SFU9_9FLAO</name>
<comment type="caution">
    <text evidence="2">The sequence shown here is derived from an EMBL/GenBank/DDBJ whole genome shotgun (WGS) entry which is preliminary data.</text>
</comment>
<evidence type="ECO:0000313" key="3">
    <source>
        <dbReference type="Proteomes" id="UP000599179"/>
    </source>
</evidence>
<reference evidence="3" key="1">
    <citation type="journal article" date="2019" name="Int. J. Syst. Evol. Microbiol.">
        <title>The Global Catalogue of Microorganisms (GCM) 10K type strain sequencing project: providing services to taxonomists for standard genome sequencing and annotation.</title>
        <authorList>
            <consortium name="The Broad Institute Genomics Platform"/>
            <consortium name="The Broad Institute Genome Sequencing Center for Infectious Disease"/>
            <person name="Wu L."/>
            <person name="Ma J."/>
        </authorList>
    </citation>
    <scope>NUCLEOTIDE SEQUENCE [LARGE SCALE GENOMIC DNA]</scope>
    <source>
        <strain evidence="3">CGMCC 1.12931</strain>
    </source>
</reference>
<keyword evidence="1" id="KW-0812">Transmembrane</keyword>
<proteinExistence type="predicted"/>
<dbReference type="Proteomes" id="UP000599179">
    <property type="component" value="Unassembled WGS sequence"/>
</dbReference>
<gene>
    <name evidence="2" type="ORF">GCM10010832_16020</name>
</gene>
<evidence type="ECO:0000313" key="2">
    <source>
        <dbReference type="EMBL" id="GGE36638.1"/>
    </source>
</evidence>
<dbReference type="EMBL" id="BMGM01000006">
    <property type="protein sequence ID" value="GGE36638.1"/>
    <property type="molecule type" value="Genomic_DNA"/>
</dbReference>
<organism evidence="2 3">
    <name type="scientific">Psychroflexus planctonicus</name>
    <dbReference type="NCBI Taxonomy" id="1526575"/>
    <lineage>
        <taxon>Bacteria</taxon>
        <taxon>Pseudomonadati</taxon>
        <taxon>Bacteroidota</taxon>
        <taxon>Flavobacteriia</taxon>
        <taxon>Flavobacteriales</taxon>
        <taxon>Flavobacteriaceae</taxon>
        <taxon>Psychroflexus</taxon>
    </lineage>
</organism>
<evidence type="ECO:0000256" key="1">
    <source>
        <dbReference type="SAM" id="Phobius"/>
    </source>
</evidence>
<accession>A0ABQ1SFU9</accession>
<protein>
    <submittedName>
        <fullName evidence="2">Uncharacterized protein</fullName>
    </submittedName>
</protein>
<keyword evidence="3" id="KW-1185">Reference proteome</keyword>
<sequence>MRETILQNLKKYDYDFELNGKNTIRVKLNLNLHVIINLKDEKVKFENQLMAWNPLSGTFEVSLEKYLKRMVYWMMGIIVLFALFMLTSFDSIVYLYNIVILITALIYTCIASTYFFITYESFKTKVMLWLK</sequence>